<evidence type="ECO:0000313" key="1">
    <source>
        <dbReference type="Ensembl" id="ENSSGRP00000031879.1"/>
    </source>
</evidence>
<organism evidence="1 2">
    <name type="scientific">Sinocyclocheilus grahami</name>
    <name type="common">Dianchi golden-line fish</name>
    <name type="synonym">Barbus grahami</name>
    <dbReference type="NCBI Taxonomy" id="75366"/>
    <lineage>
        <taxon>Eukaryota</taxon>
        <taxon>Metazoa</taxon>
        <taxon>Chordata</taxon>
        <taxon>Craniata</taxon>
        <taxon>Vertebrata</taxon>
        <taxon>Euteleostomi</taxon>
        <taxon>Actinopterygii</taxon>
        <taxon>Neopterygii</taxon>
        <taxon>Teleostei</taxon>
        <taxon>Ostariophysi</taxon>
        <taxon>Cypriniformes</taxon>
        <taxon>Cyprinidae</taxon>
        <taxon>Cyprininae</taxon>
        <taxon>Sinocyclocheilus</taxon>
    </lineage>
</organism>
<dbReference type="InterPro" id="IPR027903">
    <property type="entry name" value="DUF4566"/>
</dbReference>
<dbReference type="InParanoid" id="A0A672M9I7"/>
<sequence>MKLNRGRRARGPILCPYFLCLTDVSKSVQDVIGCTQEMDFILWPRNDIEKIVCLLFSRWKGAEHEPFRPVQAKFEFHHGDYEKQFLHAVGRKDKAGMVMNNPNQSVFLFVDRQHLQTPKTKLTVFKLCSLCLYLPQDQLTCWGVGDIEDHLRPYMPD</sequence>
<protein>
    <submittedName>
        <fullName evidence="1">Uncharacterized protein</fullName>
    </submittedName>
</protein>
<dbReference type="AlphaFoldDB" id="A0A672M9I7"/>
<dbReference type="Ensembl" id="ENSSGRT00000034218.1">
    <property type="protein sequence ID" value="ENSSGRP00000031879.1"/>
    <property type="gene ID" value="ENSSGRG00000017882.1"/>
</dbReference>
<reference evidence="1" key="2">
    <citation type="submission" date="2025-09" db="UniProtKB">
        <authorList>
            <consortium name="Ensembl"/>
        </authorList>
    </citation>
    <scope>IDENTIFICATION</scope>
</reference>
<dbReference type="KEGG" id="sgh:107584319"/>
<dbReference type="Pfam" id="PF15130">
    <property type="entry name" value="DUF4566"/>
    <property type="match status" value="1"/>
</dbReference>
<reference evidence="1" key="1">
    <citation type="submission" date="2025-08" db="UniProtKB">
        <authorList>
            <consortium name="Ensembl"/>
        </authorList>
    </citation>
    <scope>IDENTIFICATION</scope>
</reference>
<proteinExistence type="predicted"/>
<dbReference type="OrthoDB" id="9860094at2759"/>
<dbReference type="RefSeq" id="XP_016126382.1">
    <property type="nucleotide sequence ID" value="XM_016270896.1"/>
</dbReference>
<dbReference type="GeneID" id="107584319"/>
<keyword evidence="2" id="KW-1185">Reference proteome</keyword>
<evidence type="ECO:0000313" key="2">
    <source>
        <dbReference type="Proteomes" id="UP000472262"/>
    </source>
</evidence>
<gene>
    <name evidence="1" type="primary">LOC107584319</name>
</gene>
<dbReference type="Proteomes" id="UP000472262">
    <property type="component" value="Unassembled WGS sequence"/>
</dbReference>
<name>A0A672M9I7_SINGR</name>
<accession>A0A672M9I7</accession>